<comment type="caution">
    <text evidence="3">The sequence shown here is derived from an EMBL/GenBank/DDBJ whole genome shotgun (WGS) entry which is preliminary data.</text>
</comment>
<evidence type="ECO:0000256" key="1">
    <source>
        <dbReference type="SAM" id="MobiDB-lite"/>
    </source>
</evidence>
<evidence type="ECO:0000313" key="3">
    <source>
        <dbReference type="EMBL" id="KAF0771543.1"/>
    </source>
</evidence>
<name>A0A6A5AWG1_APHAT</name>
<feature type="region of interest" description="Disordered" evidence="1">
    <location>
        <begin position="93"/>
        <end position="132"/>
    </location>
</feature>
<evidence type="ECO:0000256" key="2">
    <source>
        <dbReference type="SAM" id="SignalP"/>
    </source>
</evidence>
<dbReference type="Proteomes" id="UP000469452">
    <property type="component" value="Unassembled WGS sequence"/>
</dbReference>
<feature type="chain" id="PRO_5025651190" description="FZ domain-containing protein" evidence="2">
    <location>
        <begin position="22"/>
        <end position="263"/>
    </location>
</feature>
<reference evidence="3 4" key="1">
    <citation type="submission" date="2019-06" db="EMBL/GenBank/DDBJ databases">
        <title>Genomics analysis of Aphanomyces spp. identifies a new class of oomycete effector associated with host adaptation.</title>
        <authorList>
            <person name="Gaulin E."/>
        </authorList>
    </citation>
    <scope>NUCLEOTIDE SEQUENCE [LARGE SCALE GENOMIC DNA]</scope>
    <source>
        <strain evidence="3 4">E</strain>
    </source>
</reference>
<feature type="compositionally biased region" description="Low complexity" evidence="1">
    <location>
        <begin position="102"/>
        <end position="120"/>
    </location>
</feature>
<gene>
    <name evidence="3" type="ORF">AaE_002438</name>
</gene>
<dbReference type="EMBL" id="VJMI01004849">
    <property type="protein sequence ID" value="KAF0771543.1"/>
    <property type="molecule type" value="Genomic_DNA"/>
</dbReference>
<sequence length="263" mass="27303">MQQLAMVTWMVLVVFTVAAVGQPSPTCSADTKFMLTTCAAEVQQSILYPRLQLPDRICRGVVCWPFLHRQVIPCVDATHILYERVRSLCPGKNGDATSKEVSTMPMTTTSAGPTSSSTAPFNHPAPSRGSAATPTTVAAVEPILAIIPTPGAMNASSVDASVPAFEDGKLVTMEPSIAADVSAMASALAHNGTNSSWIVAPRTTMGVYAKTPEARGANNTMDDSMVGDGETSVRTNPGGPPTQSNGATTAFASGVVLLLAHLS</sequence>
<evidence type="ECO:0000313" key="4">
    <source>
        <dbReference type="Proteomes" id="UP000469452"/>
    </source>
</evidence>
<feature type="region of interest" description="Disordered" evidence="1">
    <location>
        <begin position="214"/>
        <end position="247"/>
    </location>
</feature>
<dbReference type="VEuPathDB" id="FungiDB:H257_16832"/>
<accession>A0A6A5AWG1</accession>
<keyword evidence="2" id="KW-0732">Signal</keyword>
<proteinExistence type="predicted"/>
<organism evidence="3 4">
    <name type="scientific">Aphanomyces astaci</name>
    <name type="common">Crayfish plague agent</name>
    <dbReference type="NCBI Taxonomy" id="112090"/>
    <lineage>
        <taxon>Eukaryota</taxon>
        <taxon>Sar</taxon>
        <taxon>Stramenopiles</taxon>
        <taxon>Oomycota</taxon>
        <taxon>Saprolegniomycetes</taxon>
        <taxon>Saprolegniales</taxon>
        <taxon>Verrucalvaceae</taxon>
        <taxon>Aphanomyces</taxon>
    </lineage>
</organism>
<feature type="signal peptide" evidence="2">
    <location>
        <begin position="1"/>
        <end position="21"/>
    </location>
</feature>
<protein>
    <recommendedName>
        <fullName evidence="5">FZ domain-containing protein</fullName>
    </recommendedName>
</protein>
<dbReference type="AlphaFoldDB" id="A0A6A5AWG1"/>
<evidence type="ECO:0008006" key="5">
    <source>
        <dbReference type="Google" id="ProtNLM"/>
    </source>
</evidence>